<keyword evidence="5 10" id="KW-0540">Nuclease</keyword>
<keyword evidence="6 10" id="KW-0479">Metal-binding</keyword>
<accession>A0AA35ITN7</accession>
<dbReference type="FunFam" id="3.40.970.10:FF:000001">
    <property type="entry name" value="Ribonuclease H1"/>
    <property type="match status" value="1"/>
</dbReference>
<dbReference type="InterPro" id="IPR011320">
    <property type="entry name" value="RNase_H1_N"/>
</dbReference>
<feature type="region of interest" description="Disordered" evidence="11">
    <location>
        <begin position="51"/>
        <end position="85"/>
    </location>
</feature>
<evidence type="ECO:0000256" key="5">
    <source>
        <dbReference type="ARBA" id="ARBA00022722"/>
    </source>
</evidence>
<keyword evidence="9 10" id="KW-0460">Magnesium</keyword>
<dbReference type="PROSITE" id="PS50879">
    <property type="entry name" value="RNASE_H_1"/>
    <property type="match status" value="1"/>
</dbReference>
<dbReference type="PANTHER" id="PTHR10642:SF26">
    <property type="entry name" value="RIBONUCLEASE H1"/>
    <property type="match status" value="1"/>
</dbReference>
<dbReference type="InterPro" id="IPR036397">
    <property type="entry name" value="RNaseH_sf"/>
</dbReference>
<evidence type="ECO:0000256" key="8">
    <source>
        <dbReference type="ARBA" id="ARBA00022801"/>
    </source>
</evidence>
<dbReference type="InterPro" id="IPR012337">
    <property type="entry name" value="RNaseH-like_sf"/>
</dbReference>
<feature type="compositionally biased region" description="Polar residues" evidence="11">
    <location>
        <begin position="54"/>
        <end position="68"/>
    </location>
</feature>
<keyword evidence="7 10" id="KW-0255">Endonuclease</keyword>
<dbReference type="Pfam" id="PF00075">
    <property type="entry name" value="RNase_H"/>
    <property type="match status" value="1"/>
</dbReference>
<dbReference type="Proteomes" id="UP001161438">
    <property type="component" value="Chromosome 13"/>
</dbReference>
<dbReference type="InterPro" id="IPR009027">
    <property type="entry name" value="Ribosomal_bL9/RNase_H1_N"/>
</dbReference>
<evidence type="ECO:0000256" key="9">
    <source>
        <dbReference type="ARBA" id="ARBA00022842"/>
    </source>
</evidence>
<keyword evidence="8 10" id="KW-0378">Hydrolase</keyword>
<dbReference type="FunFam" id="3.30.420.10:FF:000090">
    <property type="entry name" value="Ribonuclease H"/>
    <property type="match status" value="1"/>
</dbReference>
<dbReference type="EC" id="3.1.26.4" evidence="4 10"/>
<evidence type="ECO:0000256" key="11">
    <source>
        <dbReference type="SAM" id="MobiDB-lite"/>
    </source>
</evidence>
<reference evidence="13" key="1">
    <citation type="submission" date="2022-10" db="EMBL/GenBank/DDBJ databases">
        <authorList>
            <person name="Byrne P K."/>
        </authorList>
    </citation>
    <scope>NUCLEOTIDE SEQUENCE</scope>
    <source>
        <strain evidence="13">IFO1815</strain>
    </source>
</reference>
<dbReference type="CDD" id="cd09280">
    <property type="entry name" value="RNase_HI_eukaryote_like"/>
    <property type="match status" value="1"/>
</dbReference>
<evidence type="ECO:0000313" key="13">
    <source>
        <dbReference type="EMBL" id="CAI4035704.1"/>
    </source>
</evidence>
<comment type="similarity">
    <text evidence="3 10">Belongs to the RNase H family.</text>
</comment>
<evidence type="ECO:0000256" key="7">
    <source>
        <dbReference type="ARBA" id="ARBA00022759"/>
    </source>
</evidence>
<dbReference type="GeneID" id="80920578"/>
<evidence type="ECO:0000256" key="10">
    <source>
        <dbReference type="PIRNR" id="PIRNR036852"/>
    </source>
</evidence>
<evidence type="ECO:0000259" key="12">
    <source>
        <dbReference type="PROSITE" id="PS50879"/>
    </source>
</evidence>
<sequence length="349" mass="39332">MARQGGFYVVRKGRETGIFNTWSECKNQVNGYSGAVYKKFDDYEQAKSFLGHKNSASNHRSSELTGSLISKPHTTQKRSQGNNLPPSLYSSLTTLSKFSSPTSVDKITFYSVKSNVPNVESKIFDNWKDCQAYVKHKRGITFKKFDNRSAAEDFINGVSAHDYKLINIPRDIFQTKYKLSNGAKYDKCMNVYCDGSSFGNGTSSSKAGYGAYFEGAPEENISEPLLSGAQTNNRAEIEAVSEALKKIWDNLSSGKEKVNYQIKTDSEYVAKLLNDRYMTYDDKKLETLPNSDLIVPLVERFVKVKKYYELNKECFSNNGKFQIEWVKGHDGDPGNEMADFLAKNGASRR</sequence>
<evidence type="ECO:0000256" key="1">
    <source>
        <dbReference type="ARBA" id="ARBA00000077"/>
    </source>
</evidence>
<comment type="cofactor">
    <cofactor evidence="2 10">
        <name>Mg(2+)</name>
        <dbReference type="ChEBI" id="CHEBI:18420"/>
    </cofactor>
</comment>
<evidence type="ECO:0000256" key="2">
    <source>
        <dbReference type="ARBA" id="ARBA00001946"/>
    </source>
</evidence>
<dbReference type="Gene3D" id="3.30.420.10">
    <property type="entry name" value="Ribonuclease H-like superfamily/Ribonuclease H"/>
    <property type="match status" value="1"/>
</dbReference>
<protein>
    <recommendedName>
        <fullName evidence="4 10">Ribonuclease H</fullName>
        <shortName evidence="10">RNase H</shortName>
        <ecNumber evidence="4 10">3.1.26.4</ecNumber>
    </recommendedName>
</protein>
<feature type="domain" description="RNase H type-1" evidence="12">
    <location>
        <begin position="185"/>
        <end position="347"/>
    </location>
</feature>
<evidence type="ECO:0000256" key="3">
    <source>
        <dbReference type="ARBA" id="ARBA00005300"/>
    </source>
</evidence>
<dbReference type="PANTHER" id="PTHR10642">
    <property type="entry name" value="RIBONUCLEASE H1"/>
    <property type="match status" value="1"/>
</dbReference>
<organism evidence="13 14">
    <name type="scientific">Saccharomyces mikatae IFO 1815</name>
    <dbReference type="NCBI Taxonomy" id="226126"/>
    <lineage>
        <taxon>Eukaryota</taxon>
        <taxon>Fungi</taxon>
        <taxon>Dikarya</taxon>
        <taxon>Ascomycota</taxon>
        <taxon>Saccharomycotina</taxon>
        <taxon>Saccharomycetes</taxon>
        <taxon>Saccharomycetales</taxon>
        <taxon>Saccharomycetaceae</taxon>
        <taxon>Saccharomyces</taxon>
    </lineage>
</organism>
<gene>
    <name evidence="13" type="primary">SMKI13G3550</name>
    <name evidence="13" type="ORF">SMKI_13G3550</name>
</gene>
<dbReference type="InterPro" id="IPR050092">
    <property type="entry name" value="RNase_H"/>
</dbReference>
<comment type="function">
    <text evidence="10">Endonuclease that specifically degrades the RNA of RNA-DNA hybrids.</text>
</comment>
<dbReference type="InterPro" id="IPR002156">
    <property type="entry name" value="RNaseH_domain"/>
</dbReference>
<dbReference type="Pfam" id="PF01693">
    <property type="entry name" value="Cauli_VI"/>
    <property type="match status" value="2"/>
</dbReference>
<dbReference type="GO" id="GO:0004523">
    <property type="term" value="F:RNA-DNA hybrid ribonuclease activity"/>
    <property type="evidence" value="ECO:0007669"/>
    <property type="project" value="UniProtKB-UniRule"/>
</dbReference>
<dbReference type="EMBL" id="OX365769">
    <property type="protein sequence ID" value="CAI4035704.1"/>
    <property type="molecule type" value="Genomic_DNA"/>
</dbReference>
<dbReference type="SUPFAM" id="SSF55658">
    <property type="entry name" value="L9 N-domain-like"/>
    <property type="match status" value="2"/>
</dbReference>
<dbReference type="GO" id="GO:0000287">
    <property type="term" value="F:magnesium ion binding"/>
    <property type="evidence" value="ECO:0007669"/>
    <property type="project" value="UniProtKB-UniRule"/>
</dbReference>
<dbReference type="InterPro" id="IPR037056">
    <property type="entry name" value="RNase_H1_N_sf"/>
</dbReference>
<dbReference type="RefSeq" id="XP_056078824.1">
    <property type="nucleotide sequence ID" value="XM_056224958.1"/>
</dbReference>
<dbReference type="Gene3D" id="3.40.970.10">
    <property type="entry name" value="Ribonuclease H1, N-terminal domain"/>
    <property type="match status" value="2"/>
</dbReference>
<dbReference type="GO" id="GO:0003676">
    <property type="term" value="F:nucleic acid binding"/>
    <property type="evidence" value="ECO:0007669"/>
    <property type="project" value="UniProtKB-UniRule"/>
</dbReference>
<dbReference type="SUPFAM" id="SSF53098">
    <property type="entry name" value="Ribonuclease H-like"/>
    <property type="match status" value="1"/>
</dbReference>
<dbReference type="PIRSF" id="PIRSF036852">
    <property type="entry name" value="Ribonuclease_H1_euk"/>
    <property type="match status" value="1"/>
</dbReference>
<dbReference type="GO" id="GO:0043137">
    <property type="term" value="P:DNA replication, removal of RNA primer"/>
    <property type="evidence" value="ECO:0007669"/>
    <property type="project" value="TreeGrafter"/>
</dbReference>
<comment type="catalytic activity">
    <reaction evidence="1 10">
        <text>Endonucleolytic cleavage to 5'-phosphomonoester.</text>
        <dbReference type="EC" id="3.1.26.4"/>
    </reaction>
</comment>
<evidence type="ECO:0000256" key="4">
    <source>
        <dbReference type="ARBA" id="ARBA00012180"/>
    </source>
</evidence>
<dbReference type="InterPro" id="IPR017067">
    <property type="entry name" value="RNase_H1_euk"/>
</dbReference>
<name>A0AA35ITN7_SACMI</name>
<evidence type="ECO:0000256" key="6">
    <source>
        <dbReference type="ARBA" id="ARBA00022723"/>
    </source>
</evidence>
<dbReference type="AlphaFoldDB" id="A0AA35ITN7"/>
<proteinExistence type="inferred from homology"/>
<evidence type="ECO:0000313" key="14">
    <source>
        <dbReference type="Proteomes" id="UP001161438"/>
    </source>
</evidence>
<keyword evidence="14" id="KW-1185">Reference proteome</keyword>